<dbReference type="AlphaFoldDB" id="A0A7J5YMW0"/>
<keyword evidence="3" id="KW-0963">Cytoplasm</keyword>
<dbReference type="CDD" id="cd01807">
    <property type="entry name" value="Ubl_UBL4A_like"/>
    <property type="match status" value="1"/>
</dbReference>
<dbReference type="SUPFAM" id="SSF54236">
    <property type="entry name" value="Ubiquitin-like"/>
    <property type="match status" value="1"/>
</dbReference>
<dbReference type="PANTHER" id="PTHR46555">
    <property type="entry name" value="UBIQUITIN-LIKE PROTEIN 4A"/>
    <property type="match status" value="1"/>
</dbReference>
<dbReference type="InterPro" id="IPR019956">
    <property type="entry name" value="Ubiquitin_dom"/>
</dbReference>
<evidence type="ECO:0000256" key="1">
    <source>
        <dbReference type="ARBA" id="ARBA00004514"/>
    </source>
</evidence>
<comment type="caution">
    <text evidence="5">The sequence shown here is derived from an EMBL/GenBank/DDBJ whole genome shotgun (WGS) entry which is preliminary data.</text>
</comment>
<feature type="domain" description="Ubiquitin-like" evidence="4">
    <location>
        <begin position="91"/>
        <end position="166"/>
    </location>
</feature>
<dbReference type="InterPro" id="IPR044724">
    <property type="entry name" value="Ubl_UBL4A-like"/>
</dbReference>
<evidence type="ECO:0000259" key="4">
    <source>
        <dbReference type="PROSITE" id="PS50053"/>
    </source>
</evidence>
<dbReference type="PROSITE" id="PS00299">
    <property type="entry name" value="UBIQUITIN_1"/>
    <property type="match status" value="1"/>
</dbReference>
<protein>
    <recommendedName>
        <fullName evidence="4">Ubiquitin-like domain-containing protein</fullName>
    </recommendedName>
</protein>
<keyword evidence="2" id="KW-0813">Transport</keyword>
<dbReference type="GO" id="GO:0051087">
    <property type="term" value="F:protein-folding chaperone binding"/>
    <property type="evidence" value="ECO:0007669"/>
    <property type="project" value="TreeGrafter"/>
</dbReference>
<dbReference type="GO" id="GO:0006620">
    <property type="term" value="P:post-translational protein targeting to endoplasmic reticulum membrane"/>
    <property type="evidence" value="ECO:0007669"/>
    <property type="project" value="InterPro"/>
</dbReference>
<dbReference type="GO" id="GO:0071818">
    <property type="term" value="C:BAT3 complex"/>
    <property type="evidence" value="ECO:0007669"/>
    <property type="project" value="TreeGrafter"/>
</dbReference>
<dbReference type="Pfam" id="PF00240">
    <property type="entry name" value="ubiquitin"/>
    <property type="match status" value="1"/>
</dbReference>
<evidence type="ECO:0000256" key="2">
    <source>
        <dbReference type="ARBA" id="ARBA00022448"/>
    </source>
</evidence>
<proteinExistence type="predicted"/>
<dbReference type="SMART" id="SM00213">
    <property type="entry name" value="UBQ"/>
    <property type="match status" value="1"/>
</dbReference>
<dbReference type="Pfam" id="PF17840">
    <property type="entry name" value="Tugs"/>
    <property type="match status" value="1"/>
</dbReference>
<evidence type="ECO:0000313" key="6">
    <source>
        <dbReference type="Proteomes" id="UP000518266"/>
    </source>
</evidence>
<dbReference type="InterPro" id="IPR019954">
    <property type="entry name" value="Ubiquitin_CS"/>
</dbReference>
<dbReference type="PROSITE" id="PS50053">
    <property type="entry name" value="UBIQUITIN_2"/>
    <property type="match status" value="1"/>
</dbReference>
<keyword evidence="6" id="KW-1185">Reference proteome</keyword>
<dbReference type="EMBL" id="JAAKFY010000010">
    <property type="protein sequence ID" value="KAF3850745.1"/>
    <property type="molecule type" value="Genomic_DNA"/>
</dbReference>
<reference evidence="5 6" key="1">
    <citation type="submission" date="2020-03" db="EMBL/GenBank/DDBJ databases">
        <title>Dissostichus mawsoni Genome sequencing and assembly.</title>
        <authorList>
            <person name="Park H."/>
        </authorList>
    </citation>
    <scope>NUCLEOTIDE SEQUENCE [LARGE SCALE GENOMIC DNA]</scope>
    <source>
        <strain evidence="5">DM0001</strain>
        <tissue evidence="5">Muscle</tissue>
    </source>
</reference>
<dbReference type="GO" id="GO:0071816">
    <property type="term" value="P:tail-anchored membrane protein insertion into ER membrane"/>
    <property type="evidence" value="ECO:0007669"/>
    <property type="project" value="TreeGrafter"/>
</dbReference>
<dbReference type="InterPro" id="IPR041421">
    <property type="entry name" value="Ubl4_C_TUGS"/>
</dbReference>
<dbReference type="InterPro" id="IPR000626">
    <property type="entry name" value="Ubiquitin-like_dom"/>
</dbReference>
<organism evidence="5 6">
    <name type="scientific">Dissostichus mawsoni</name>
    <name type="common">Antarctic cod</name>
    <dbReference type="NCBI Taxonomy" id="36200"/>
    <lineage>
        <taxon>Eukaryota</taxon>
        <taxon>Metazoa</taxon>
        <taxon>Chordata</taxon>
        <taxon>Craniata</taxon>
        <taxon>Vertebrata</taxon>
        <taxon>Euteleostomi</taxon>
        <taxon>Actinopterygii</taxon>
        <taxon>Neopterygii</taxon>
        <taxon>Teleostei</taxon>
        <taxon>Neoteleostei</taxon>
        <taxon>Acanthomorphata</taxon>
        <taxon>Eupercaria</taxon>
        <taxon>Perciformes</taxon>
        <taxon>Notothenioidei</taxon>
        <taxon>Nototheniidae</taxon>
        <taxon>Dissostichus</taxon>
    </lineage>
</organism>
<comment type="subcellular location">
    <subcellularLocation>
        <location evidence="1">Cytoplasm</location>
        <location evidence="1">Cytosol</location>
    </subcellularLocation>
</comment>
<dbReference type="InterPro" id="IPR029071">
    <property type="entry name" value="Ubiquitin-like_domsf"/>
</dbReference>
<dbReference type="InterPro" id="IPR047154">
    <property type="entry name" value="UBL4A-like"/>
</dbReference>
<name>A0A7J5YMW0_DISMA</name>
<dbReference type="PANTHER" id="PTHR46555:SF1">
    <property type="entry name" value="UBIQUITIN-LIKE PROTEIN 4A"/>
    <property type="match status" value="1"/>
</dbReference>
<gene>
    <name evidence="5" type="ORF">F7725_012517</name>
</gene>
<dbReference type="FunFam" id="3.10.20.90:FF:000144">
    <property type="entry name" value="Ubiquitin-like protein 4A"/>
    <property type="match status" value="1"/>
</dbReference>
<dbReference type="Proteomes" id="UP000518266">
    <property type="component" value="Unassembled WGS sequence"/>
</dbReference>
<sequence length="224" mass="25061">MYLHWLQRTLGGRRMLAVSPCDRCRSVCSRTAERCSSARVRRLGSDSSNHMTKTVETIREAGMRNAWTETQLGQRVFGVFPKLRGLVTSKMILTVKPLQGKECSVQVTEDEKVSTVKELVSERLNIPANQQRLLYKGKALADEHRLCDYSIGPEAKLNLVIRPVGERTGPSGMSAGSSSSSSQGRVWQTDYERSLRQLSIDDIERLAGRLLHPEGDGMDTSYMD</sequence>
<dbReference type="Gene3D" id="3.10.20.90">
    <property type="entry name" value="Phosphatidylinositol 3-kinase Catalytic Subunit, Chain A, domain 1"/>
    <property type="match status" value="1"/>
</dbReference>
<accession>A0A7J5YMW0</accession>
<dbReference type="OrthoDB" id="417450at2759"/>
<dbReference type="PRINTS" id="PR00348">
    <property type="entry name" value="UBIQUITIN"/>
</dbReference>
<evidence type="ECO:0000256" key="3">
    <source>
        <dbReference type="ARBA" id="ARBA00022490"/>
    </source>
</evidence>
<evidence type="ECO:0000313" key="5">
    <source>
        <dbReference type="EMBL" id="KAF3850745.1"/>
    </source>
</evidence>